<dbReference type="PANTHER" id="PTHR43586">
    <property type="entry name" value="CYSTEINE DESULFURASE"/>
    <property type="match status" value="1"/>
</dbReference>
<dbReference type="PIRSF" id="PIRSF005572">
    <property type="entry name" value="NifS"/>
    <property type="match status" value="1"/>
</dbReference>
<protein>
    <recommendedName>
        <fullName evidence="3">cysteine desulfurase</fullName>
        <ecNumber evidence="3">2.8.1.7</ecNumber>
    </recommendedName>
</protein>
<dbReference type="EMBL" id="RYZS01000001">
    <property type="protein sequence ID" value="RVU94667.1"/>
    <property type="molecule type" value="Genomic_DNA"/>
</dbReference>
<gene>
    <name evidence="8" type="ORF">EK398_07275</name>
</gene>
<dbReference type="SUPFAM" id="SSF53383">
    <property type="entry name" value="PLP-dependent transferases"/>
    <property type="match status" value="1"/>
</dbReference>
<evidence type="ECO:0000256" key="4">
    <source>
        <dbReference type="ARBA" id="ARBA00022679"/>
    </source>
</evidence>
<evidence type="ECO:0000256" key="3">
    <source>
        <dbReference type="ARBA" id="ARBA00012239"/>
    </source>
</evidence>
<evidence type="ECO:0000256" key="6">
    <source>
        <dbReference type="ARBA" id="ARBA00050776"/>
    </source>
</evidence>
<evidence type="ECO:0000256" key="2">
    <source>
        <dbReference type="ARBA" id="ARBA00010447"/>
    </source>
</evidence>
<dbReference type="NCBIfam" id="TIGR01979">
    <property type="entry name" value="sufS"/>
    <property type="match status" value="1"/>
</dbReference>
<organism evidence="8 9">
    <name type="scientific">Enterococcus avium</name>
    <name type="common">Streptococcus avium</name>
    <dbReference type="NCBI Taxonomy" id="33945"/>
    <lineage>
        <taxon>Bacteria</taxon>
        <taxon>Bacillati</taxon>
        <taxon>Bacillota</taxon>
        <taxon>Bacilli</taxon>
        <taxon>Lactobacillales</taxon>
        <taxon>Enterococcaceae</taxon>
        <taxon>Enterococcus</taxon>
    </lineage>
</organism>
<dbReference type="GO" id="GO:0030170">
    <property type="term" value="F:pyridoxal phosphate binding"/>
    <property type="evidence" value="ECO:0007669"/>
    <property type="project" value="InterPro"/>
</dbReference>
<dbReference type="PANTHER" id="PTHR43586:SF8">
    <property type="entry name" value="CYSTEINE DESULFURASE 1, CHLOROPLASTIC"/>
    <property type="match status" value="1"/>
</dbReference>
<comment type="catalytic activity">
    <reaction evidence="6">
        <text>(sulfur carrier)-H + L-cysteine = (sulfur carrier)-SH + L-alanine</text>
        <dbReference type="Rhea" id="RHEA:43892"/>
        <dbReference type="Rhea" id="RHEA-COMP:14737"/>
        <dbReference type="Rhea" id="RHEA-COMP:14739"/>
        <dbReference type="ChEBI" id="CHEBI:29917"/>
        <dbReference type="ChEBI" id="CHEBI:35235"/>
        <dbReference type="ChEBI" id="CHEBI:57972"/>
        <dbReference type="ChEBI" id="CHEBI:64428"/>
        <dbReference type="EC" id="2.8.1.7"/>
    </reaction>
</comment>
<evidence type="ECO:0000313" key="9">
    <source>
        <dbReference type="Proteomes" id="UP000288388"/>
    </source>
</evidence>
<comment type="similarity">
    <text evidence="2">Belongs to the class-V pyridoxal-phosphate-dependent aminotransferase family. Csd subfamily.</text>
</comment>
<evidence type="ECO:0000256" key="1">
    <source>
        <dbReference type="ARBA" id="ARBA00001933"/>
    </source>
</evidence>
<dbReference type="InterPro" id="IPR010970">
    <property type="entry name" value="Cys_dSase_SufS"/>
</dbReference>
<dbReference type="InterPro" id="IPR015424">
    <property type="entry name" value="PyrdxlP-dep_Trfase"/>
</dbReference>
<dbReference type="Proteomes" id="UP000288388">
    <property type="component" value="Unassembled WGS sequence"/>
</dbReference>
<accession>A0A437UM37</accession>
<dbReference type="GO" id="GO:0006534">
    <property type="term" value="P:cysteine metabolic process"/>
    <property type="evidence" value="ECO:0007669"/>
    <property type="project" value="InterPro"/>
</dbReference>
<evidence type="ECO:0000256" key="5">
    <source>
        <dbReference type="ARBA" id="ARBA00022898"/>
    </source>
</evidence>
<dbReference type="CDD" id="cd06453">
    <property type="entry name" value="SufS_like"/>
    <property type="match status" value="1"/>
</dbReference>
<keyword evidence="5" id="KW-0663">Pyridoxal phosphate</keyword>
<dbReference type="InterPro" id="IPR015421">
    <property type="entry name" value="PyrdxlP-dep_Trfase_major"/>
</dbReference>
<name>A0A437UM37_ENTAV</name>
<evidence type="ECO:0000313" key="8">
    <source>
        <dbReference type="EMBL" id="RVU94667.1"/>
    </source>
</evidence>
<comment type="caution">
    <text evidence="8">The sequence shown here is derived from an EMBL/GenBank/DDBJ whole genome shotgun (WGS) entry which is preliminary data.</text>
</comment>
<dbReference type="EC" id="2.8.1.7" evidence="3"/>
<dbReference type="Gene3D" id="3.40.640.10">
    <property type="entry name" value="Type I PLP-dependent aspartate aminotransferase-like (Major domain)"/>
    <property type="match status" value="1"/>
</dbReference>
<dbReference type="GO" id="GO:0031071">
    <property type="term" value="F:cysteine desulfurase activity"/>
    <property type="evidence" value="ECO:0007669"/>
    <property type="project" value="UniProtKB-EC"/>
</dbReference>
<reference evidence="8 9" key="1">
    <citation type="submission" date="2018-12" db="EMBL/GenBank/DDBJ databases">
        <title>A novel vanA-carrying plasmid in a clinical isolate of Enterococcus avium.</title>
        <authorList>
            <person name="Bernasconi O.J."/>
            <person name="Luzzaro F."/>
            <person name="Endimiani A."/>
        </authorList>
    </citation>
    <scope>NUCLEOTIDE SEQUENCE [LARGE SCALE GENOMIC DNA]</scope>
    <source>
        <strain evidence="8 9">LC0559/18</strain>
    </source>
</reference>
<dbReference type="Pfam" id="PF00266">
    <property type="entry name" value="Aminotran_5"/>
    <property type="match status" value="1"/>
</dbReference>
<sequence>MRDFSTIRKDFPILFQEVNDEPLVYLDNAATTQKPTQVLDVLRHYYEHDNANVHRGVHTLAERATADYENSREKVRAFINAKETAEVLFTRGTTTGLNWLARSYGDAFIKEGDEIVISYMEHHSNIIPWQQLVERKGAVLRYLPLTDQGFIDMTAAKDIINEKTAIVSLAYVSNVLGVINPIKELAEMAHANNAVMIVDGAQAAPHMAVDVQALDADFFAFSGHKMCGPTGIGVLYGKRQWLEQMEPVEFGGEMIDFVNLFDSTWKELPWKFEAGTPNIAGAIALGAAVDYLNEIGMENIHRYEQELVDYVLPKLHEIDGITTYGPQDPKHHTGVIAFNLDGIHPHDVATALDMEGIAVRAGHHCAQPLMNYLNLPATARASFYFYNTKEDADRLIEAIQATKEFFKDGAK</sequence>
<comment type="cofactor">
    <cofactor evidence="1">
        <name>pyridoxal 5'-phosphate</name>
        <dbReference type="ChEBI" id="CHEBI:597326"/>
    </cofactor>
</comment>
<feature type="domain" description="Aminotransferase class V" evidence="7">
    <location>
        <begin position="24"/>
        <end position="395"/>
    </location>
</feature>
<dbReference type="AlphaFoldDB" id="A0A437UM37"/>
<dbReference type="RefSeq" id="WP_127978689.1">
    <property type="nucleotide sequence ID" value="NZ_JBBJUN010000001.1"/>
</dbReference>
<dbReference type="InterPro" id="IPR000192">
    <property type="entry name" value="Aminotrans_V_dom"/>
</dbReference>
<dbReference type="InterPro" id="IPR016454">
    <property type="entry name" value="Cysteine_dSase"/>
</dbReference>
<dbReference type="InterPro" id="IPR015422">
    <property type="entry name" value="PyrdxlP-dep_Trfase_small"/>
</dbReference>
<keyword evidence="4" id="KW-0808">Transferase</keyword>
<proteinExistence type="inferred from homology"/>
<evidence type="ECO:0000259" key="7">
    <source>
        <dbReference type="Pfam" id="PF00266"/>
    </source>
</evidence>
<dbReference type="Gene3D" id="3.90.1150.10">
    <property type="entry name" value="Aspartate Aminotransferase, domain 1"/>
    <property type="match status" value="1"/>
</dbReference>